<protein>
    <submittedName>
        <fullName evidence="1">Uncharacterized protein</fullName>
    </submittedName>
</protein>
<evidence type="ECO:0000313" key="1">
    <source>
        <dbReference type="EMBL" id="CEK99298.1"/>
    </source>
</evidence>
<gene>
    <name evidence="1" type="primary">ORF220920</name>
</gene>
<organism evidence="1">
    <name type="scientific">Arion vulgaris</name>
    <dbReference type="NCBI Taxonomy" id="1028688"/>
    <lineage>
        <taxon>Eukaryota</taxon>
        <taxon>Metazoa</taxon>
        <taxon>Spiralia</taxon>
        <taxon>Lophotrochozoa</taxon>
        <taxon>Mollusca</taxon>
        <taxon>Gastropoda</taxon>
        <taxon>Heterobranchia</taxon>
        <taxon>Euthyneura</taxon>
        <taxon>Panpulmonata</taxon>
        <taxon>Eupulmonata</taxon>
        <taxon>Stylommatophora</taxon>
        <taxon>Helicina</taxon>
        <taxon>Arionoidea</taxon>
        <taxon>Arionidae</taxon>
        <taxon>Arion</taxon>
    </lineage>
</organism>
<accession>A0A0B7C261</accession>
<dbReference type="AlphaFoldDB" id="A0A0B7C261"/>
<feature type="non-terminal residue" evidence="1">
    <location>
        <position position="1"/>
    </location>
</feature>
<dbReference type="EMBL" id="HACG01052427">
    <property type="protein sequence ID" value="CEK99298.1"/>
    <property type="molecule type" value="Transcribed_RNA"/>
</dbReference>
<name>A0A0B7C261_9EUPU</name>
<feature type="non-terminal residue" evidence="1">
    <location>
        <position position="93"/>
    </location>
</feature>
<proteinExistence type="predicted"/>
<sequence length="93" mass="9735">DNRPSVVHAADFDTVTDIQNISSNVVSSLPQNVSEDTGYAQDKALVCSDPSSESNDSLSEQMSTSLSIKSAQKATVATLGQPQMISSVSSQLS</sequence>
<reference evidence="1" key="1">
    <citation type="submission" date="2014-12" db="EMBL/GenBank/DDBJ databases">
        <title>Insight into the proteome of Arion vulgaris.</title>
        <authorList>
            <person name="Aradska J."/>
            <person name="Bulat T."/>
            <person name="Smidak R."/>
            <person name="Sarate P."/>
            <person name="Gangsoo J."/>
            <person name="Sialana F."/>
            <person name="Bilban M."/>
            <person name="Lubec G."/>
        </authorList>
    </citation>
    <scope>NUCLEOTIDE SEQUENCE</scope>
    <source>
        <tissue evidence="1">Skin</tissue>
    </source>
</reference>